<evidence type="ECO:0000313" key="3">
    <source>
        <dbReference type="Proteomes" id="UP000237000"/>
    </source>
</evidence>
<dbReference type="InParanoid" id="A0A2P5EQS4"/>
<accession>A0A2P5EQS4</accession>
<feature type="region of interest" description="Disordered" evidence="1">
    <location>
        <begin position="65"/>
        <end position="85"/>
    </location>
</feature>
<feature type="non-terminal residue" evidence="2">
    <location>
        <position position="85"/>
    </location>
</feature>
<name>A0A2P5EQS4_TREOI</name>
<proteinExistence type="predicted"/>
<evidence type="ECO:0000256" key="1">
    <source>
        <dbReference type="SAM" id="MobiDB-lite"/>
    </source>
</evidence>
<dbReference type="EMBL" id="JXTC01000111">
    <property type="protein sequence ID" value="PON87908.1"/>
    <property type="molecule type" value="Genomic_DNA"/>
</dbReference>
<reference evidence="3" key="1">
    <citation type="submission" date="2016-06" db="EMBL/GenBank/DDBJ databases">
        <title>Parallel loss of symbiosis genes in relatives of nitrogen-fixing non-legume Parasponia.</title>
        <authorList>
            <person name="Van Velzen R."/>
            <person name="Holmer R."/>
            <person name="Bu F."/>
            <person name="Rutten L."/>
            <person name="Van Zeijl A."/>
            <person name="Liu W."/>
            <person name="Santuari L."/>
            <person name="Cao Q."/>
            <person name="Sharma T."/>
            <person name="Shen D."/>
            <person name="Roswanjaya Y."/>
            <person name="Wardhani T."/>
            <person name="Kalhor M.S."/>
            <person name="Jansen J."/>
            <person name="Van den Hoogen J."/>
            <person name="Gungor B."/>
            <person name="Hartog M."/>
            <person name="Hontelez J."/>
            <person name="Verver J."/>
            <person name="Yang W.-C."/>
            <person name="Schijlen E."/>
            <person name="Repin R."/>
            <person name="Schilthuizen M."/>
            <person name="Schranz E."/>
            <person name="Heidstra R."/>
            <person name="Miyata K."/>
            <person name="Fedorova E."/>
            <person name="Kohlen W."/>
            <person name="Bisseling T."/>
            <person name="Smit S."/>
            <person name="Geurts R."/>
        </authorList>
    </citation>
    <scope>NUCLEOTIDE SEQUENCE [LARGE SCALE GENOMIC DNA]</scope>
    <source>
        <strain evidence="3">cv. RG33-2</strain>
    </source>
</reference>
<dbReference type="Proteomes" id="UP000237000">
    <property type="component" value="Unassembled WGS sequence"/>
</dbReference>
<sequence length="85" mass="9664">MKTYLLARGLWDVVKPTAKSHKRLTKIWKKKDAAALHAIHISCGANAFSLIKDITRASTAWATLERKKQETEKNNRESDIESKSQ</sequence>
<comment type="caution">
    <text evidence="2">The sequence shown here is derived from an EMBL/GenBank/DDBJ whole genome shotgun (WGS) entry which is preliminary data.</text>
</comment>
<dbReference type="AlphaFoldDB" id="A0A2P5EQS4"/>
<protein>
    <submittedName>
        <fullName evidence="2">Uncharacterized protein</fullName>
    </submittedName>
</protein>
<evidence type="ECO:0000313" key="2">
    <source>
        <dbReference type="EMBL" id="PON87908.1"/>
    </source>
</evidence>
<organism evidence="2 3">
    <name type="scientific">Trema orientale</name>
    <name type="common">Charcoal tree</name>
    <name type="synonym">Celtis orientalis</name>
    <dbReference type="NCBI Taxonomy" id="63057"/>
    <lineage>
        <taxon>Eukaryota</taxon>
        <taxon>Viridiplantae</taxon>
        <taxon>Streptophyta</taxon>
        <taxon>Embryophyta</taxon>
        <taxon>Tracheophyta</taxon>
        <taxon>Spermatophyta</taxon>
        <taxon>Magnoliopsida</taxon>
        <taxon>eudicotyledons</taxon>
        <taxon>Gunneridae</taxon>
        <taxon>Pentapetalae</taxon>
        <taxon>rosids</taxon>
        <taxon>fabids</taxon>
        <taxon>Rosales</taxon>
        <taxon>Cannabaceae</taxon>
        <taxon>Trema</taxon>
    </lineage>
</organism>
<dbReference type="OrthoDB" id="1164561at2759"/>
<gene>
    <name evidence="2" type="ORF">TorRG33x02_162870</name>
</gene>
<keyword evidence="3" id="KW-1185">Reference proteome</keyword>
<dbReference type="Pfam" id="PF14223">
    <property type="entry name" value="Retrotran_gag_2"/>
    <property type="match status" value="1"/>
</dbReference>